<accession>A0AC34GB30</accession>
<organism evidence="1 2">
    <name type="scientific">Panagrolaimus sp. ES5</name>
    <dbReference type="NCBI Taxonomy" id="591445"/>
    <lineage>
        <taxon>Eukaryota</taxon>
        <taxon>Metazoa</taxon>
        <taxon>Ecdysozoa</taxon>
        <taxon>Nematoda</taxon>
        <taxon>Chromadorea</taxon>
        <taxon>Rhabditida</taxon>
        <taxon>Tylenchina</taxon>
        <taxon>Panagrolaimomorpha</taxon>
        <taxon>Panagrolaimoidea</taxon>
        <taxon>Panagrolaimidae</taxon>
        <taxon>Panagrolaimus</taxon>
    </lineage>
</organism>
<name>A0AC34GB30_9BILA</name>
<sequence>MEIGRHCIILSSIFIFLLTTFPCFIEAKRPEVCPNFTESSPIYEFKGRIDHWLARSGDFVHHPSKYGMEKCKEGTCAVYLCVEDGSVIYGGGCITDYQKTCYYTTTTASPPQNNNNGGLSSNNNKEPNAPTNSNGLLSDNNKEPTAPSYSTGLPPKKNNNELSTTAKPRNNGLMNQIN</sequence>
<proteinExistence type="predicted"/>
<dbReference type="WBParaSite" id="ES5_v2.g26615.t1">
    <property type="protein sequence ID" value="ES5_v2.g26615.t1"/>
    <property type="gene ID" value="ES5_v2.g26615"/>
</dbReference>
<protein>
    <submittedName>
        <fullName evidence="2">Uncharacterized protein</fullName>
    </submittedName>
</protein>
<evidence type="ECO:0000313" key="2">
    <source>
        <dbReference type="WBParaSite" id="ES5_v2.g26615.t1"/>
    </source>
</evidence>
<dbReference type="Proteomes" id="UP000887579">
    <property type="component" value="Unplaced"/>
</dbReference>
<reference evidence="2" key="1">
    <citation type="submission" date="2022-11" db="UniProtKB">
        <authorList>
            <consortium name="WormBaseParasite"/>
        </authorList>
    </citation>
    <scope>IDENTIFICATION</scope>
</reference>
<evidence type="ECO:0000313" key="1">
    <source>
        <dbReference type="Proteomes" id="UP000887579"/>
    </source>
</evidence>